<reference evidence="1 2" key="1">
    <citation type="submission" date="2015-11" db="EMBL/GenBank/DDBJ databases">
        <title>Genome sequence of Pyrodictium occultum PL-19, a marine hyperthermophilic archaeon isolated from Volcano, Italy.</title>
        <authorList>
            <person name="Utturkar S."/>
            <person name="Huber H."/>
            <person name="Leptihn S."/>
            <person name="Brown S."/>
            <person name="Stetter K.O."/>
            <person name="Podar M."/>
        </authorList>
    </citation>
    <scope>NUCLEOTIDE SEQUENCE [LARGE SCALE GENOMIC DNA]</scope>
    <source>
        <strain evidence="1 2">PL-19</strain>
    </source>
</reference>
<proteinExistence type="predicted"/>
<dbReference type="InterPro" id="IPR007841">
    <property type="entry name" value="UPF0210"/>
</dbReference>
<comment type="caution">
    <text evidence="1">The sequence shown here is derived from an EMBL/GenBank/DDBJ whole genome shotgun (WGS) entry which is preliminary data.</text>
</comment>
<dbReference type="SUPFAM" id="SSF51998">
    <property type="entry name" value="PFL-like glycyl radical enzymes"/>
    <property type="match status" value="1"/>
</dbReference>
<organism evidence="1 2">
    <name type="scientific">Pyrodictium occultum</name>
    <dbReference type="NCBI Taxonomy" id="2309"/>
    <lineage>
        <taxon>Archaea</taxon>
        <taxon>Thermoproteota</taxon>
        <taxon>Thermoprotei</taxon>
        <taxon>Desulfurococcales</taxon>
        <taxon>Pyrodictiaceae</taxon>
        <taxon>Pyrodictium</taxon>
    </lineage>
</organism>
<name>A0A0V8RVH5_PYROC</name>
<gene>
    <name evidence="1" type="ORF">CF15_04550</name>
</gene>
<dbReference type="PANTHER" id="PTHR37560:SF1">
    <property type="entry name" value="UPF0210 PROTEIN MJ1665"/>
    <property type="match status" value="1"/>
</dbReference>
<evidence type="ECO:0000313" key="1">
    <source>
        <dbReference type="EMBL" id="KSW12054.1"/>
    </source>
</evidence>
<dbReference type="AlphaFoldDB" id="A0A0V8RVH5"/>
<dbReference type="STRING" id="2309.CF15_04550"/>
<evidence type="ECO:0008006" key="3">
    <source>
        <dbReference type="Google" id="ProtNLM"/>
    </source>
</evidence>
<dbReference type="EMBL" id="LNTB01000001">
    <property type="protein sequence ID" value="KSW12054.1"/>
    <property type="molecule type" value="Genomic_DNA"/>
</dbReference>
<accession>A0A0V8RVH5</accession>
<dbReference type="RefSeq" id="WP_058370734.1">
    <property type="nucleotide sequence ID" value="NZ_LNTB01000001.1"/>
</dbReference>
<keyword evidence="2" id="KW-1185">Reference proteome</keyword>
<dbReference type="NCBIfam" id="NF003700">
    <property type="entry name" value="PRK05313.1"/>
    <property type="match status" value="1"/>
</dbReference>
<sequence length="462" mass="47504">MSTRFSVSEISEVAEMIRYRSLDVRSVTLSIDAGVCSSPRPRELVDCLARLVEEHGRRLRRAVERVSSRLGVPVTTARLALTPMEQLLAPVAGSLGVEKAAEAGFEAAAEMERAAERAGVDYIGGFSAFADRGVGPGGRAVVEALPRVLAETGRVMGFVNAASTMLGLNMEAVAAAVKALLRAVEAAGSPLPGAKFLVTVNVAPDIPFLPAAHHGLGEADGAVNVAISGPGVVAAVLRSLPQDTPLERLYEELKRIGFKISRLGQLVAEWVAAEAGYTLGSVDLSLAPTPEPGDSIAAVLEAIGVEFGAPGSIAALAMLIDALRKGGGMGVCCAGGYSGAMIPVSEDSGIAEAAARGLATMYKLIAMTGVCSTGLDMVPVPGDTDWRRLAALTADVLALGMAQGKVLGVRLLPAPGKKPGDTVSLGGLLGEAPVMDPGPGRVEEFIERGGRIPPPLRRLLAG</sequence>
<evidence type="ECO:0000313" key="2">
    <source>
        <dbReference type="Proteomes" id="UP000053352"/>
    </source>
</evidence>
<dbReference type="OrthoDB" id="21376at2157"/>
<dbReference type="Proteomes" id="UP000053352">
    <property type="component" value="Unassembled WGS sequence"/>
</dbReference>
<dbReference type="Gene3D" id="3.20.70.20">
    <property type="match status" value="1"/>
</dbReference>
<dbReference type="Pfam" id="PF05167">
    <property type="entry name" value="DUF711"/>
    <property type="match status" value="1"/>
</dbReference>
<dbReference type="PANTHER" id="PTHR37560">
    <property type="entry name" value="UPF0210 PROTEIN SPR0218"/>
    <property type="match status" value="1"/>
</dbReference>
<protein>
    <recommendedName>
        <fullName evidence="3">PFL family protein</fullName>
    </recommendedName>
</protein>